<dbReference type="InterPro" id="IPR046298">
    <property type="entry name" value="DUF6335"/>
</dbReference>
<dbReference type="AlphaFoldDB" id="A0A951U9Z7"/>
<dbReference type="EMBL" id="JAHHIF010000014">
    <property type="protein sequence ID" value="MBW4545292.1"/>
    <property type="molecule type" value="Genomic_DNA"/>
</dbReference>
<feature type="compositionally biased region" description="Polar residues" evidence="1">
    <location>
        <begin position="25"/>
        <end position="34"/>
    </location>
</feature>
<feature type="region of interest" description="Disordered" evidence="1">
    <location>
        <begin position="117"/>
        <end position="138"/>
    </location>
</feature>
<protein>
    <submittedName>
        <fullName evidence="2">Uncharacterized protein</fullName>
    </submittedName>
</protein>
<accession>A0A951U9Z7</accession>
<reference evidence="2" key="1">
    <citation type="submission" date="2021-05" db="EMBL/GenBank/DDBJ databases">
        <authorList>
            <person name="Pietrasiak N."/>
            <person name="Ward R."/>
            <person name="Stajich J.E."/>
            <person name="Kurbessoian T."/>
        </authorList>
    </citation>
    <scope>NUCLEOTIDE SEQUENCE</scope>
    <source>
        <strain evidence="2">CPER-KK1</strain>
    </source>
</reference>
<feature type="region of interest" description="Disordered" evidence="1">
    <location>
        <begin position="1"/>
        <end position="64"/>
    </location>
</feature>
<organism evidence="2 3">
    <name type="scientific">Symplocastrum torsivum CPER-KK1</name>
    <dbReference type="NCBI Taxonomy" id="450513"/>
    <lineage>
        <taxon>Bacteria</taxon>
        <taxon>Bacillati</taxon>
        <taxon>Cyanobacteriota</taxon>
        <taxon>Cyanophyceae</taxon>
        <taxon>Oscillatoriophycideae</taxon>
        <taxon>Oscillatoriales</taxon>
        <taxon>Microcoleaceae</taxon>
        <taxon>Symplocastrum</taxon>
    </lineage>
</organism>
<evidence type="ECO:0000313" key="2">
    <source>
        <dbReference type="EMBL" id="MBW4545292.1"/>
    </source>
</evidence>
<dbReference type="Pfam" id="PF19861">
    <property type="entry name" value="DUF6335"/>
    <property type="match status" value="1"/>
</dbReference>
<evidence type="ECO:0000313" key="3">
    <source>
        <dbReference type="Proteomes" id="UP000753908"/>
    </source>
</evidence>
<name>A0A951U9Z7_9CYAN</name>
<proteinExistence type="predicted"/>
<evidence type="ECO:0000256" key="1">
    <source>
        <dbReference type="SAM" id="MobiDB-lite"/>
    </source>
</evidence>
<reference evidence="2" key="2">
    <citation type="journal article" date="2022" name="Microbiol. Resour. Announc.">
        <title>Metagenome Sequencing to Explore Phylogenomics of Terrestrial Cyanobacteria.</title>
        <authorList>
            <person name="Ward R.D."/>
            <person name="Stajich J.E."/>
            <person name="Johansen J.R."/>
            <person name="Huntemann M."/>
            <person name="Clum A."/>
            <person name="Foster B."/>
            <person name="Foster B."/>
            <person name="Roux S."/>
            <person name="Palaniappan K."/>
            <person name="Varghese N."/>
            <person name="Mukherjee S."/>
            <person name="Reddy T.B.K."/>
            <person name="Daum C."/>
            <person name="Copeland A."/>
            <person name="Chen I.A."/>
            <person name="Ivanova N.N."/>
            <person name="Kyrpides N.C."/>
            <person name="Shapiro N."/>
            <person name="Eloe-Fadrosh E.A."/>
            <person name="Pietrasiak N."/>
        </authorList>
    </citation>
    <scope>NUCLEOTIDE SEQUENCE</scope>
    <source>
        <strain evidence="2">CPER-KK1</strain>
    </source>
</reference>
<sequence>MPEQEDQTAKETANEGDSEELPQGVTESYGTGVQQEPGLNVGGRTMRDRMDQYTSTGPELTGGDVDARWDQAHLVGDEAVGGTVATPDQNVVEELGAAVGIDYDDRVPLQTVDILDERDDSRWELDPLSSEDYQEHRD</sequence>
<gene>
    <name evidence="2" type="ORF">KME25_12720</name>
</gene>
<dbReference type="Proteomes" id="UP000753908">
    <property type="component" value="Unassembled WGS sequence"/>
</dbReference>
<comment type="caution">
    <text evidence="2">The sequence shown here is derived from an EMBL/GenBank/DDBJ whole genome shotgun (WGS) entry which is preliminary data.</text>
</comment>